<sequence length="205" mass="23094">MRGRATRWLSVGSTAGGGVYGYEEWLGFQRIAGEEFGRRVHGVTDWSAPTPDDEWDVRALVVHVTEEQQWVPPLLDGRSLRQAKLMLEPLGDDLVVAWDTHQERASRAWRSHDERQHVQLSYDTVTALHYLREQVADVAIHTWDLARAIGDDETLDEALVAAVWTVFEPQRETLEASGLYASPVAIDDSAPLQTRLLALTGRDPR</sequence>
<dbReference type="OrthoDB" id="5185819at2"/>
<dbReference type="InterPro" id="IPR017520">
    <property type="entry name" value="CHP03086"/>
</dbReference>
<dbReference type="GO" id="GO:0046872">
    <property type="term" value="F:metal ion binding"/>
    <property type="evidence" value="ECO:0007669"/>
    <property type="project" value="InterPro"/>
</dbReference>
<evidence type="ECO:0000259" key="1">
    <source>
        <dbReference type="Pfam" id="PF11716"/>
    </source>
</evidence>
<name>A0A3S4AMP6_9MICO</name>
<dbReference type="AlphaFoldDB" id="A0A3S4AMP6"/>
<comment type="caution">
    <text evidence="2">The sequence shown here is derived from an EMBL/GenBank/DDBJ whole genome shotgun (WGS) entry which is preliminary data.</text>
</comment>
<dbReference type="InterPro" id="IPR024344">
    <property type="entry name" value="MDMPI_metal-binding"/>
</dbReference>
<dbReference type="Proteomes" id="UP000288547">
    <property type="component" value="Unassembled WGS sequence"/>
</dbReference>
<dbReference type="EMBL" id="RZNB01000002">
    <property type="protein sequence ID" value="RWZ51934.1"/>
    <property type="molecule type" value="Genomic_DNA"/>
</dbReference>
<dbReference type="SUPFAM" id="SSF109854">
    <property type="entry name" value="DinB/YfiT-like putative metalloenzymes"/>
    <property type="match status" value="1"/>
</dbReference>
<dbReference type="InterPro" id="IPR034660">
    <property type="entry name" value="DinB/YfiT-like"/>
</dbReference>
<feature type="domain" description="Mycothiol-dependent maleylpyruvate isomerase metal-binding" evidence="1">
    <location>
        <begin position="32"/>
        <end position="146"/>
    </location>
</feature>
<reference evidence="2 3" key="1">
    <citation type="submission" date="2018-12" db="EMBL/GenBank/DDBJ databases">
        <authorList>
            <person name="Li F."/>
        </authorList>
    </citation>
    <scope>NUCLEOTIDE SEQUENCE [LARGE SCALE GENOMIC DNA]</scope>
    <source>
        <strain evidence="2 3">11W25H-1</strain>
    </source>
</reference>
<accession>A0A3S4AMP6</accession>
<keyword evidence="3" id="KW-1185">Reference proteome</keyword>
<evidence type="ECO:0000313" key="2">
    <source>
        <dbReference type="EMBL" id="RWZ51934.1"/>
    </source>
</evidence>
<organism evidence="2 3">
    <name type="scientific">Labedella phragmitis</name>
    <dbReference type="NCBI Taxonomy" id="2498849"/>
    <lineage>
        <taxon>Bacteria</taxon>
        <taxon>Bacillati</taxon>
        <taxon>Actinomycetota</taxon>
        <taxon>Actinomycetes</taxon>
        <taxon>Micrococcales</taxon>
        <taxon>Microbacteriaceae</taxon>
        <taxon>Labedella</taxon>
    </lineage>
</organism>
<proteinExistence type="predicted"/>
<dbReference type="Pfam" id="PF11716">
    <property type="entry name" value="MDMPI_N"/>
    <property type="match status" value="1"/>
</dbReference>
<dbReference type="NCBIfam" id="TIGR03086">
    <property type="entry name" value="TIGR03086 family metal-binding protein"/>
    <property type="match status" value="1"/>
</dbReference>
<gene>
    <name evidence="2" type="ORF">ELQ90_07610</name>
</gene>
<evidence type="ECO:0000313" key="3">
    <source>
        <dbReference type="Proteomes" id="UP000288547"/>
    </source>
</evidence>
<protein>
    <submittedName>
        <fullName evidence="2">TIGR03086 family protein</fullName>
    </submittedName>
</protein>